<accession>A0A319ATF3</accession>
<dbReference type="GeneID" id="37213823"/>
<feature type="compositionally biased region" description="Basic residues" evidence="1">
    <location>
        <begin position="1"/>
        <end position="12"/>
    </location>
</feature>
<protein>
    <submittedName>
        <fullName evidence="2">Uncharacterized protein</fullName>
    </submittedName>
</protein>
<feature type="compositionally biased region" description="Basic and acidic residues" evidence="1">
    <location>
        <begin position="13"/>
        <end position="26"/>
    </location>
</feature>
<dbReference type="EMBL" id="KZ821651">
    <property type="protein sequence ID" value="PYH63606.1"/>
    <property type="molecule type" value="Genomic_DNA"/>
</dbReference>
<proteinExistence type="predicted"/>
<reference evidence="2" key="1">
    <citation type="submission" date="2016-12" db="EMBL/GenBank/DDBJ databases">
        <title>The genomes of Aspergillus section Nigri reveals drivers in fungal speciation.</title>
        <authorList>
            <consortium name="DOE Joint Genome Institute"/>
            <person name="Vesth T.C."/>
            <person name="Nybo J."/>
            <person name="Theobald S."/>
            <person name="Brandl J."/>
            <person name="Frisvad J.C."/>
            <person name="Nielsen K.F."/>
            <person name="Lyhne E.K."/>
            <person name="Kogle M.E."/>
            <person name="Kuo A."/>
            <person name="Riley R."/>
            <person name="Clum A."/>
            <person name="Nolan M."/>
            <person name="Lipzen A."/>
            <person name="Salamov A."/>
            <person name="Henrissat B."/>
            <person name="Wiebenga A."/>
            <person name="De Vries R.P."/>
            <person name="Grigoriev I.V."/>
            <person name="Mortensen U.H."/>
            <person name="Andersen M.R."/>
            <person name="Baker S.E."/>
        </authorList>
    </citation>
    <scope>NUCLEOTIDE SEQUENCE [LARGE SCALE GENOMIC DNA]</scope>
    <source>
        <strain evidence="2">CBS 113365</strain>
    </source>
</reference>
<sequence length="137" mass="15022">MRVPKRGPKRKIAKEEKCSEEAEAQKAKPSRNTRSGCKSRRAPGLVILRYGGSPAKNLGCRVDTGRRPDLREDYDPTALHSAIFSISSHTVLSFWPTEEIGWMDNLGGAYWNHLSAVCLLHGFITGLIDASGKVVGS</sequence>
<dbReference type="RefSeq" id="XP_025557400.1">
    <property type="nucleotide sequence ID" value="XM_025709231.1"/>
</dbReference>
<evidence type="ECO:0000256" key="1">
    <source>
        <dbReference type="SAM" id="MobiDB-lite"/>
    </source>
</evidence>
<name>A0A319ATF3_ASPVC</name>
<feature type="region of interest" description="Disordered" evidence="1">
    <location>
        <begin position="1"/>
        <end position="39"/>
    </location>
</feature>
<evidence type="ECO:0000313" key="2">
    <source>
        <dbReference type="EMBL" id="PYH63606.1"/>
    </source>
</evidence>
<dbReference type="AlphaFoldDB" id="A0A319ATF3"/>
<organism evidence="2 3">
    <name type="scientific">Aspergillus vadensis (strain CBS 113365 / IMI 142717 / IBT 24658)</name>
    <dbReference type="NCBI Taxonomy" id="1448311"/>
    <lineage>
        <taxon>Eukaryota</taxon>
        <taxon>Fungi</taxon>
        <taxon>Dikarya</taxon>
        <taxon>Ascomycota</taxon>
        <taxon>Pezizomycotina</taxon>
        <taxon>Eurotiomycetes</taxon>
        <taxon>Eurotiomycetidae</taxon>
        <taxon>Eurotiales</taxon>
        <taxon>Aspergillaceae</taxon>
        <taxon>Aspergillus</taxon>
        <taxon>Aspergillus subgen. Circumdati</taxon>
    </lineage>
</organism>
<keyword evidence="3" id="KW-1185">Reference proteome</keyword>
<evidence type="ECO:0000313" key="3">
    <source>
        <dbReference type="Proteomes" id="UP000248405"/>
    </source>
</evidence>
<gene>
    <name evidence="2" type="ORF">BO88DRAFT_430262</name>
</gene>
<dbReference type="Proteomes" id="UP000248405">
    <property type="component" value="Unassembled WGS sequence"/>
</dbReference>